<accession>A0ABQ1KNZ7</accession>
<reference evidence="3" key="1">
    <citation type="journal article" date="2019" name="Int. J. Syst. Evol. Microbiol.">
        <title>The Global Catalogue of Microorganisms (GCM) 10K type strain sequencing project: providing services to taxonomists for standard genome sequencing and annotation.</title>
        <authorList>
            <consortium name="The Broad Institute Genomics Platform"/>
            <consortium name="The Broad Institute Genome Sequencing Center for Infectious Disease"/>
            <person name="Wu L."/>
            <person name="Ma J."/>
        </authorList>
    </citation>
    <scope>NUCLEOTIDE SEQUENCE [LARGE SCALE GENOMIC DNA]</scope>
    <source>
        <strain evidence="3">CGMCC 1.12478</strain>
    </source>
</reference>
<evidence type="ECO:0008006" key="4">
    <source>
        <dbReference type="Google" id="ProtNLM"/>
    </source>
</evidence>
<keyword evidence="3" id="KW-1185">Reference proteome</keyword>
<evidence type="ECO:0000313" key="2">
    <source>
        <dbReference type="EMBL" id="GGC01844.1"/>
    </source>
</evidence>
<proteinExistence type="predicted"/>
<keyword evidence="1" id="KW-0812">Transmembrane</keyword>
<comment type="caution">
    <text evidence="2">The sequence shown here is derived from an EMBL/GenBank/DDBJ whole genome shotgun (WGS) entry which is preliminary data.</text>
</comment>
<protein>
    <recommendedName>
        <fullName evidence="4">DUF1499 domain-containing protein</fullName>
    </recommendedName>
</protein>
<dbReference type="EMBL" id="BMFC01000003">
    <property type="protein sequence ID" value="GGC01844.1"/>
    <property type="molecule type" value="Genomic_DNA"/>
</dbReference>
<evidence type="ECO:0000256" key="1">
    <source>
        <dbReference type="SAM" id="Phobius"/>
    </source>
</evidence>
<name>A0ABQ1KNZ7_9RHOB</name>
<dbReference type="InterPro" id="IPR010865">
    <property type="entry name" value="DUF1499"/>
</dbReference>
<evidence type="ECO:0000313" key="3">
    <source>
        <dbReference type="Proteomes" id="UP000645462"/>
    </source>
</evidence>
<dbReference type="Proteomes" id="UP000645462">
    <property type="component" value="Unassembled WGS sequence"/>
</dbReference>
<sequence length="144" mass="16121">MPNIGKDKGVVKMFFWAVVLIVVAGLAWIRFAPSDPAVWHVDPQVTADQDLAGGVRRRIPAEDGTFAELDRIILATPRTEVLAGSVDEGKVTYISRSKWMGFPDYTTVMKNKDILELFARSRFGQSDLGVNKARVENWLDQLDQ</sequence>
<organism evidence="2 3">
    <name type="scientific">Marivita lacus</name>
    <dbReference type="NCBI Taxonomy" id="1323742"/>
    <lineage>
        <taxon>Bacteria</taxon>
        <taxon>Pseudomonadati</taxon>
        <taxon>Pseudomonadota</taxon>
        <taxon>Alphaproteobacteria</taxon>
        <taxon>Rhodobacterales</taxon>
        <taxon>Roseobacteraceae</taxon>
        <taxon>Marivita</taxon>
    </lineage>
</organism>
<feature type="transmembrane region" description="Helical" evidence="1">
    <location>
        <begin position="13"/>
        <end position="31"/>
    </location>
</feature>
<keyword evidence="1" id="KW-0472">Membrane</keyword>
<dbReference type="Pfam" id="PF07386">
    <property type="entry name" value="DUF1499"/>
    <property type="match status" value="1"/>
</dbReference>
<gene>
    <name evidence="2" type="ORF">GCM10011363_18040</name>
</gene>
<keyword evidence="1" id="KW-1133">Transmembrane helix</keyword>